<evidence type="ECO:0000256" key="1">
    <source>
        <dbReference type="ARBA" id="ARBA00022490"/>
    </source>
</evidence>
<protein>
    <submittedName>
        <fullName evidence="9">Molybdenum cofactor guanylyltransferase</fullName>
    </submittedName>
</protein>
<evidence type="ECO:0000313" key="9">
    <source>
        <dbReference type="EMBL" id="QFZ21855.1"/>
    </source>
</evidence>
<dbReference type="Proteomes" id="UP000325787">
    <property type="component" value="Chromosome"/>
</dbReference>
<dbReference type="CDD" id="cd02503">
    <property type="entry name" value="MobA"/>
    <property type="match status" value="1"/>
</dbReference>
<accession>A0A5Q0H7H6</accession>
<dbReference type="PANTHER" id="PTHR19136">
    <property type="entry name" value="MOLYBDENUM COFACTOR GUANYLYLTRANSFERASE"/>
    <property type="match status" value="1"/>
</dbReference>
<evidence type="ECO:0000256" key="5">
    <source>
        <dbReference type="ARBA" id="ARBA00022842"/>
    </source>
</evidence>
<dbReference type="GO" id="GO:0046872">
    <property type="term" value="F:metal ion binding"/>
    <property type="evidence" value="ECO:0007669"/>
    <property type="project" value="UniProtKB-KW"/>
</dbReference>
<keyword evidence="3" id="KW-0479">Metal-binding</keyword>
<dbReference type="PANTHER" id="PTHR19136:SF81">
    <property type="entry name" value="MOLYBDENUM COFACTOR GUANYLYLTRANSFERASE"/>
    <property type="match status" value="1"/>
</dbReference>
<sequence length="211" mass="21148">MEHGAARAAWSAVVLAGGRGSRLGGVDKALLVVDGRTLLERVLDAVGGAAEAVVVGPRRDVPGVGPVGVGSAGVGSAGVGPVGVGSVGGGLPRVRWAREDPPGGGPVAGLAAGLRHVRTDLVVVLAVDQPGLTRSTVDRLVAAVAEAGAVLVDEGDRPQWLTGAWRADRLRAALPADPRDASVRSVLDPLRPVLVPAEPGEARDVDTPADL</sequence>
<dbReference type="GO" id="GO:0016779">
    <property type="term" value="F:nucleotidyltransferase activity"/>
    <property type="evidence" value="ECO:0007669"/>
    <property type="project" value="UniProtKB-KW"/>
</dbReference>
<evidence type="ECO:0000256" key="4">
    <source>
        <dbReference type="ARBA" id="ARBA00022741"/>
    </source>
</evidence>
<dbReference type="InterPro" id="IPR029044">
    <property type="entry name" value="Nucleotide-diphossugar_trans"/>
</dbReference>
<reference evidence="10" key="1">
    <citation type="journal article" date="2021" name="Curr. Microbiol.">
        <title>Complete genome of nocamycin-producing strain Saccharothrix syringae NRRL B-16468 reveals the biosynthetic potential for secondary metabolites.</title>
        <authorList>
            <person name="Mo X."/>
            <person name="Yang S."/>
        </authorList>
    </citation>
    <scope>NUCLEOTIDE SEQUENCE [LARGE SCALE GENOMIC DNA]</scope>
    <source>
        <strain evidence="10">ATCC 51364 / DSM 43886 / JCM 6844 / KCTC 9398 / NBRC 14523 / NRRL B-16468 / INA 2240</strain>
    </source>
</reference>
<dbReference type="GO" id="GO:0006777">
    <property type="term" value="P:Mo-molybdopterin cofactor biosynthetic process"/>
    <property type="evidence" value="ECO:0007669"/>
    <property type="project" value="UniProtKB-KW"/>
</dbReference>
<keyword evidence="7" id="KW-0501">Molybdenum cofactor biosynthesis</keyword>
<keyword evidence="10" id="KW-1185">Reference proteome</keyword>
<evidence type="ECO:0000256" key="3">
    <source>
        <dbReference type="ARBA" id="ARBA00022723"/>
    </source>
</evidence>
<organism evidence="9 10">
    <name type="scientific">Saccharothrix syringae</name>
    <name type="common">Nocardiopsis syringae</name>
    <dbReference type="NCBI Taxonomy" id="103733"/>
    <lineage>
        <taxon>Bacteria</taxon>
        <taxon>Bacillati</taxon>
        <taxon>Actinomycetota</taxon>
        <taxon>Actinomycetes</taxon>
        <taxon>Pseudonocardiales</taxon>
        <taxon>Pseudonocardiaceae</taxon>
        <taxon>Saccharothrix</taxon>
    </lineage>
</organism>
<dbReference type="GO" id="GO:0005525">
    <property type="term" value="F:GTP binding"/>
    <property type="evidence" value="ECO:0007669"/>
    <property type="project" value="UniProtKB-KW"/>
</dbReference>
<keyword evidence="1" id="KW-0963">Cytoplasm</keyword>
<evidence type="ECO:0000259" key="8">
    <source>
        <dbReference type="Pfam" id="PF12804"/>
    </source>
</evidence>
<evidence type="ECO:0000313" key="10">
    <source>
        <dbReference type="Proteomes" id="UP000325787"/>
    </source>
</evidence>
<name>A0A5Q0H7H6_SACSY</name>
<dbReference type="AlphaFoldDB" id="A0A5Q0H7H6"/>
<dbReference type="EMBL" id="CP034550">
    <property type="protein sequence ID" value="QFZ21855.1"/>
    <property type="molecule type" value="Genomic_DNA"/>
</dbReference>
<dbReference type="SUPFAM" id="SSF53448">
    <property type="entry name" value="Nucleotide-diphospho-sugar transferases"/>
    <property type="match status" value="1"/>
</dbReference>
<keyword evidence="4" id="KW-0547">Nucleotide-binding</keyword>
<gene>
    <name evidence="9" type="ORF">EKG83_34590</name>
</gene>
<feature type="domain" description="MobA-like NTP transferase" evidence="8">
    <location>
        <begin position="12"/>
        <end position="190"/>
    </location>
</feature>
<dbReference type="Gene3D" id="3.90.550.10">
    <property type="entry name" value="Spore Coat Polysaccharide Biosynthesis Protein SpsA, Chain A"/>
    <property type="match status" value="1"/>
</dbReference>
<dbReference type="KEGG" id="ssyi:EKG83_34590"/>
<proteinExistence type="predicted"/>
<keyword evidence="9" id="KW-0548">Nucleotidyltransferase</keyword>
<evidence type="ECO:0000256" key="2">
    <source>
        <dbReference type="ARBA" id="ARBA00022679"/>
    </source>
</evidence>
<dbReference type="InterPro" id="IPR013482">
    <property type="entry name" value="Molybde_CF_guanTrfase"/>
</dbReference>
<keyword evidence="6" id="KW-0342">GTP-binding</keyword>
<dbReference type="RefSeq" id="WP_033431843.1">
    <property type="nucleotide sequence ID" value="NZ_CP034550.1"/>
</dbReference>
<evidence type="ECO:0000256" key="6">
    <source>
        <dbReference type="ARBA" id="ARBA00023134"/>
    </source>
</evidence>
<dbReference type="Pfam" id="PF12804">
    <property type="entry name" value="NTP_transf_3"/>
    <property type="match status" value="1"/>
</dbReference>
<dbReference type="InterPro" id="IPR025877">
    <property type="entry name" value="MobA-like_NTP_Trfase"/>
</dbReference>
<keyword evidence="5" id="KW-0460">Magnesium</keyword>
<evidence type="ECO:0000256" key="7">
    <source>
        <dbReference type="ARBA" id="ARBA00023150"/>
    </source>
</evidence>
<keyword evidence="2 9" id="KW-0808">Transferase</keyword>
<dbReference type="OrthoDB" id="4735656at2"/>